<evidence type="ECO:0000313" key="18">
    <source>
        <dbReference type="EMBL" id="CAB4835701.1"/>
    </source>
</evidence>
<evidence type="ECO:0000256" key="1">
    <source>
        <dbReference type="ARBA" id="ARBA00004726"/>
    </source>
</evidence>
<evidence type="ECO:0000256" key="14">
    <source>
        <dbReference type="ARBA" id="ARBA00022840"/>
    </source>
</evidence>
<evidence type="ECO:0000256" key="11">
    <source>
        <dbReference type="ARBA" id="ARBA00022741"/>
    </source>
</evidence>
<evidence type="ECO:0000256" key="5">
    <source>
        <dbReference type="ARBA" id="ARBA00012393"/>
    </source>
</evidence>
<dbReference type="EMBL" id="CAFABA010000141">
    <property type="protein sequence ID" value="CAB4835701.1"/>
    <property type="molecule type" value="Genomic_DNA"/>
</dbReference>
<dbReference type="AlphaFoldDB" id="A0A6J7P5K5"/>
<dbReference type="EMBL" id="CAEZYR010000028">
    <property type="protein sequence ID" value="CAB4738819.1"/>
    <property type="molecule type" value="Genomic_DNA"/>
</dbReference>
<dbReference type="UniPathway" id="UPA00276">
    <property type="reaction ID" value="UER00406"/>
</dbReference>
<comment type="pathway">
    <text evidence="1">Cofactor biosynthesis; FAD biosynthesis; FAD from FMN: step 1/1.</text>
</comment>
<dbReference type="GO" id="GO:0003919">
    <property type="term" value="F:FMN adenylyltransferase activity"/>
    <property type="evidence" value="ECO:0007669"/>
    <property type="project" value="UniProtKB-EC"/>
</dbReference>
<dbReference type="PIRSF" id="PIRSF004491">
    <property type="entry name" value="FAD_Synth"/>
    <property type="match status" value="1"/>
</dbReference>
<evidence type="ECO:0000256" key="7">
    <source>
        <dbReference type="ARBA" id="ARBA00022630"/>
    </source>
</evidence>
<organism evidence="20">
    <name type="scientific">freshwater metagenome</name>
    <dbReference type="NCBI Taxonomy" id="449393"/>
    <lineage>
        <taxon>unclassified sequences</taxon>
        <taxon>metagenomes</taxon>
        <taxon>ecological metagenomes</taxon>
    </lineage>
</organism>
<gene>
    <name evidence="17" type="ORF">UFOPK2754_01017</name>
    <name evidence="18" type="ORF">UFOPK3139_02595</name>
    <name evidence="19" type="ORF">UFOPK3543_00265</name>
    <name evidence="20" type="ORF">UFOPK3967_01414</name>
</gene>
<dbReference type="InterPro" id="IPR023468">
    <property type="entry name" value="Riboflavin_kinase"/>
</dbReference>
<dbReference type="GO" id="GO:0008531">
    <property type="term" value="F:riboflavin kinase activity"/>
    <property type="evidence" value="ECO:0007669"/>
    <property type="project" value="UniProtKB-EC"/>
</dbReference>
<dbReference type="Pfam" id="PF06574">
    <property type="entry name" value="FAD_syn"/>
    <property type="match status" value="1"/>
</dbReference>
<evidence type="ECO:0000256" key="8">
    <source>
        <dbReference type="ARBA" id="ARBA00022643"/>
    </source>
</evidence>
<dbReference type="Gene3D" id="2.40.30.30">
    <property type="entry name" value="Riboflavin kinase-like"/>
    <property type="match status" value="1"/>
</dbReference>
<dbReference type="Pfam" id="PF01687">
    <property type="entry name" value="Flavokinase"/>
    <property type="match status" value="1"/>
</dbReference>
<dbReference type="EC" id="2.7.1.26" evidence="4"/>
<dbReference type="EC" id="2.7.7.2" evidence="5"/>
<keyword evidence="10" id="KW-0548">Nucleotidyltransferase</keyword>
<name>A0A6J7P5K5_9ZZZZ</name>
<dbReference type="SUPFAM" id="SSF52374">
    <property type="entry name" value="Nucleotidylyl transferase"/>
    <property type="match status" value="1"/>
</dbReference>
<sequence length="317" mass="34166">MQVLQDRRDRLAPGAATAISIGVFDGVHLGHQHVLRQLRADAERLGVASAVVTFDTHPALVLRPESAPRLLTTLPQKLELLAANGVDVVYVVHFDQERAGTTAEEFVREVFVDSLRARAIVVGEDFHFGKDRRGTVARLRELGADAGFVVRGLELIRHAPGALEPVTSTAVRRALAGGDVTAASAMLGRPYEVRGTVVPGAGRGAPLGFPTANIDVPAQMAWPADAVYAGWYERPDGSRWPAAINIGRRPTFVQHAATSVIEAHLIGSRVELLGEDARLSFVELLRSEQRFSDAEALVAQLQRDVDAARTVLAAHEP</sequence>
<dbReference type="InterPro" id="IPR002606">
    <property type="entry name" value="Riboflavin_kinase_bac"/>
</dbReference>
<dbReference type="EMBL" id="CAFBMH010000005">
    <property type="protein sequence ID" value="CAB4891065.1"/>
    <property type="molecule type" value="Genomic_DNA"/>
</dbReference>
<dbReference type="InterPro" id="IPR014729">
    <property type="entry name" value="Rossmann-like_a/b/a_fold"/>
</dbReference>
<evidence type="ECO:0000256" key="13">
    <source>
        <dbReference type="ARBA" id="ARBA00022827"/>
    </source>
</evidence>
<reference evidence="20" key="1">
    <citation type="submission" date="2020-05" db="EMBL/GenBank/DDBJ databases">
        <authorList>
            <person name="Chiriac C."/>
            <person name="Salcher M."/>
            <person name="Ghai R."/>
            <person name="Kavagutti S V."/>
        </authorList>
    </citation>
    <scope>NUCLEOTIDE SEQUENCE</scope>
</reference>
<keyword evidence="8" id="KW-0288">FMN</keyword>
<evidence type="ECO:0000256" key="4">
    <source>
        <dbReference type="ARBA" id="ARBA00012105"/>
    </source>
</evidence>
<comment type="similarity">
    <text evidence="3">Belongs to the RibF family.</text>
</comment>
<keyword evidence="9" id="KW-0808">Transferase</keyword>
<evidence type="ECO:0000256" key="10">
    <source>
        <dbReference type="ARBA" id="ARBA00022695"/>
    </source>
</evidence>
<evidence type="ECO:0000313" key="20">
    <source>
        <dbReference type="EMBL" id="CAB4997304.1"/>
    </source>
</evidence>
<evidence type="ECO:0000256" key="3">
    <source>
        <dbReference type="ARBA" id="ARBA00010214"/>
    </source>
</evidence>
<evidence type="ECO:0000313" key="19">
    <source>
        <dbReference type="EMBL" id="CAB4891065.1"/>
    </source>
</evidence>
<dbReference type="GO" id="GO:0005524">
    <property type="term" value="F:ATP binding"/>
    <property type="evidence" value="ECO:0007669"/>
    <property type="project" value="UniProtKB-KW"/>
</dbReference>
<evidence type="ECO:0000256" key="15">
    <source>
        <dbReference type="ARBA" id="ARBA00023268"/>
    </source>
</evidence>
<evidence type="ECO:0000256" key="2">
    <source>
        <dbReference type="ARBA" id="ARBA00005201"/>
    </source>
</evidence>
<dbReference type="UniPathway" id="UPA00277">
    <property type="reaction ID" value="UER00407"/>
</dbReference>
<keyword evidence="11" id="KW-0547">Nucleotide-binding</keyword>
<dbReference type="GO" id="GO:0009231">
    <property type="term" value="P:riboflavin biosynthetic process"/>
    <property type="evidence" value="ECO:0007669"/>
    <property type="project" value="InterPro"/>
</dbReference>
<evidence type="ECO:0000313" key="17">
    <source>
        <dbReference type="EMBL" id="CAB4738819.1"/>
    </source>
</evidence>
<evidence type="ECO:0000256" key="6">
    <source>
        <dbReference type="ARBA" id="ARBA00018483"/>
    </source>
</evidence>
<keyword evidence="13" id="KW-0274">FAD</keyword>
<evidence type="ECO:0000256" key="12">
    <source>
        <dbReference type="ARBA" id="ARBA00022777"/>
    </source>
</evidence>
<dbReference type="CDD" id="cd02064">
    <property type="entry name" value="FAD_synthetase_N"/>
    <property type="match status" value="1"/>
</dbReference>
<keyword evidence="7" id="KW-0285">Flavoprotein</keyword>
<dbReference type="Gene3D" id="3.40.50.620">
    <property type="entry name" value="HUPs"/>
    <property type="match status" value="1"/>
</dbReference>
<dbReference type="FunFam" id="3.40.50.620:FF:000021">
    <property type="entry name" value="Riboflavin biosynthesis protein"/>
    <property type="match status" value="1"/>
</dbReference>
<accession>A0A6J7P5K5</accession>
<evidence type="ECO:0000259" key="16">
    <source>
        <dbReference type="SMART" id="SM00904"/>
    </source>
</evidence>
<keyword evidence="12" id="KW-0418">Kinase</keyword>
<feature type="domain" description="Riboflavin kinase" evidence="16">
    <location>
        <begin position="186"/>
        <end position="313"/>
    </location>
</feature>
<dbReference type="NCBIfam" id="TIGR00083">
    <property type="entry name" value="ribF"/>
    <property type="match status" value="1"/>
</dbReference>
<dbReference type="PANTHER" id="PTHR22749:SF6">
    <property type="entry name" value="RIBOFLAVIN KINASE"/>
    <property type="match status" value="1"/>
</dbReference>
<comment type="pathway">
    <text evidence="2">Cofactor biosynthesis; FMN biosynthesis; FMN from riboflavin (ATP route): step 1/1.</text>
</comment>
<proteinExistence type="inferred from homology"/>
<dbReference type="GO" id="GO:0006747">
    <property type="term" value="P:FAD biosynthetic process"/>
    <property type="evidence" value="ECO:0007669"/>
    <property type="project" value="UniProtKB-UniPathway"/>
</dbReference>
<dbReference type="PANTHER" id="PTHR22749">
    <property type="entry name" value="RIBOFLAVIN KINASE/FMN ADENYLYLTRANSFERASE"/>
    <property type="match status" value="1"/>
</dbReference>
<dbReference type="EMBL" id="CAFBOS010000078">
    <property type="protein sequence ID" value="CAB4997304.1"/>
    <property type="molecule type" value="Genomic_DNA"/>
</dbReference>
<dbReference type="NCBIfam" id="NF004160">
    <property type="entry name" value="PRK05627.1-3"/>
    <property type="match status" value="1"/>
</dbReference>
<dbReference type="GO" id="GO:0009398">
    <property type="term" value="P:FMN biosynthetic process"/>
    <property type="evidence" value="ECO:0007669"/>
    <property type="project" value="UniProtKB-UniPathway"/>
</dbReference>
<dbReference type="InterPro" id="IPR015865">
    <property type="entry name" value="Riboflavin_kinase_bac/euk"/>
</dbReference>
<protein>
    <recommendedName>
        <fullName evidence="6">Bifunctional riboflavin kinase/FMN adenylyltransferase</fullName>
        <ecNumber evidence="4">2.7.1.26</ecNumber>
        <ecNumber evidence="5">2.7.7.2</ecNumber>
    </recommendedName>
</protein>
<dbReference type="InterPro" id="IPR023465">
    <property type="entry name" value="Riboflavin_kinase_dom_sf"/>
</dbReference>
<keyword evidence="14" id="KW-0067">ATP-binding</keyword>
<dbReference type="SMART" id="SM00904">
    <property type="entry name" value="Flavokinase"/>
    <property type="match status" value="1"/>
</dbReference>
<dbReference type="SUPFAM" id="SSF82114">
    <property type="entry name" value="Riboflavin kinase-like"/>
    <property type="match status" value="1"/>
</dbReference>
<dbReference type="InterPro" id="IPR015864">
    <property type="entry name" value="FAD_synthase"/>
</dbReference>
<keyword evidence="15" id="KW-0511">Multifunctional enzyme</keyword>
<evidence type="ECO:0000256" key="9">
    <source>
        <dbReference type="ARBA" id="ARBA00022679"/>
    </source>
</evidence>